<dbReference type="AlphaFoldDB" id="A0A8F6SCA2"/>
<sequence>MTITNKTSQAPVMPRNQAEIDAHVDGIVTEMYRRLEDEIAEELAEQNESTH</sequence>
<geneLocation type="plasmid" evidence="1">
    <name>pCFSAN058588</name>
</geneLocation>
<organism evidence="1">
    <name type="scientific">Salmonella enterica I</name>
    <dbReference type="NCBI Taxonomy" id="59201"/>
    <lineage>
        <taxon>Bacteria</taxon>
        <taxon>Pseudomonadati</taxon>
        <taxon>Pseudomonadota</taxon>
        <taxon>Gammaproteobacteria</taxon>
        <taxon>Enterobacterales</taxon>
        <taxon>Enterobacteriaceae</taxon>
        <taxon>Salmonella</taxon>
    </lineage>
</organism>
<protein>
    <submittedName>
        <fullName evidence="1">Uncharacterized protein</fullName>
    </submittedName>
</protein>
<reference evidence="1" key="1">
    <citation type="submission" date="2018-04" db="EMBL/GenBank/DDBJ databases">
        <authorList>
            <person name="Bell R."/>
        </authorList>
    </citation>
    <scope>NUCLEOTIDE SEQUENCE</scope>
    <source>
        <plasmid evidence="1">pCFSAN058588</plasmid>
    </source>
</reference>
<evidence type="ECO:0000313" key="1">
    <source>
        <dbReference type="EMBL" id="QXR66043.1"/>
    </source>
</evidence>
<accession>A0A8F6SCA2</accession>
<dbReference type="EMBL" id="CP077703">
    <property type="protein sequence ID" value="QXR66043.1"/>
    <property type="molecule type" value="Genomic_DNA"/>
</dbReference>
<dbReference type="RefSeq" id="WP_000156603.1">
    <property type="nucleotide sequence ID" value="NZ_CP077703.1"/>
</dbReference>
<name>A0A8F6SCA2_SALET</name>
<proteinExistence type="predicted"/>
<gene>
    <name evidence="1" type="ORF">DAX60_022535</name>
</gene>
<reference evidence="1" key="2">
    <citation type="submission" date="2021-05" db="EMBL/GenBank/DDBJ databases">
        <title>Whole genome sequencing of cultured pathogen.</title>
        <authorList>
            <person name="Hoffmann M."/>
            <person name="Balkey M."/>
            <person name="Luo Y."/>
        </authorList>
    </citation>
    <scope>NUCLEOTIDE SEQUENCE</scope>
    <source>
        <plasmid evidence="1">pCFSAN058588</plasmid>
    </source>
</reference>
<keyword evidence="1" id="KW-0614">Plasmid</keyword>